<dbReference type="Pfam" id="PF03564">
    <property type="entry name" value="DUF1759"/>
    <property type="match status" value="1"/>
</dbReference>
<keyword evidence="3" id="KW-1185">Reference proteome</keyword>
<feature type="region of interest" description="Disordered" evidence="1">
    <location>
        <begin position="202"/>
        <end position="222"/>
    </location>
</feature>
<evidence type="ECO:0000313" key="3">
    <source>
        <dbReference type="Proteomes" id="UP000324091"/>
    </source>
</evidence>
<sequence>MKTTRLLADMEEEAALEEKQVGDIERTAKETETKFAVAARGNITDEDWENLQKQGEPSGSAEVKKIQLLDSVEDRTAKDLRLSSYTTAEDIFRVIENRYGNKSTIALEILEELEKMPHVRGNQPRKVIDLIQSVEKALADLTELGNSGAMRNPLVIKSLESKLPDYVKRDWLMFMVDPKNRVTSDNHFDMLLKFLKKSGRSTGEARTAKDCGKSVRPSRKKI</sequence>
<accession>A0A5C6PKZ9</accession>
<proteinExistence type="predicted"/>
<reference evidence="2 3" key="1">
    <citation type="submission" date="2019-04" db="EMBL/GenBank/DDBJ databases">
        <title>Chromosome genome assembly for Takifugu flavidus.</title>
        <authorList>
            <person name="Xiao S."/>
        </authorList>
    </citation>
    <scope>NUCLEOTIDE SEQUENCE [LARGE SCALE GENOMIC DNA]</scope>
    <source>
        <strain evidence="2">HTHZ2018</strain>
        <tissue evidence="2">Muscle</tissue>
    </source>
</reference>
<comment type="caution">
    <text evidence="2">The sequence shown here is derived from an EMBL/GenBank/DDBJ whole genome shotgun (WGS) entry which is preliminary data.</text>
</comment>
<evidence type="ECO:0000313" key="2">
    <source>
        <dbReference type="EMBL" id="TWW79408.1"/>
    </source>
</evidence>
<organism evidence="2 3">
    <name type="scientific">Takifugu flavidus</name>
    <name type="common">sansaifugu</name>
    <dbReference type="NCBI Taxonomy" id="433684"/>
    <lineage>
        <taxon>Eukaryota</taxon>
        <taxon>Metazoa</taxon>
        <taxon>Chordata</taxon>
        <taxon>Craniata</taxon>
        <taxon>Vertebrata</taxon>
        <taxon>Euteleostomi</taxon>
        <taxon>Actinopterygii</taxon>
        <taxon>Neopterygii</taxon>
        <taxon>Teleostei</taxon>
        <taxon>Neoteleostei</taxon>
        <taxon>Acanthomorphata</taxon>
        <taxon>Eupercaria</taxon>
        <taxon>Tetraodontiformes</taxon>
        <taxon>Tetradontoidea</taxon>
        <taxon>Tetraodontidae</taxon>
        <taxon>Takifugu</taxon>
    </lineage>
</organism>
<protein>
    <submittedName>
        <fullName evidence="2">Uncharacterized protein</fullName>
    </submittedName>
</protein>
<dbReference type="Proteomes" id="UP000324091">
    <property type="component" value="Chromosome 10"/>
</dbReference>
<gene>
    <name evidence="2" type="ORF">D4764_10G0004380</name>
</gene>
<evidence type="ECO:0000256" key="1">
    <source>
        <dbReference type="SAM" id="MobiDB-lite"/>
    </source>
</evidence>
<dbReference type="InterPro" id="IPR005312">
    <property type="entry name" value="DUF1759"/>
</dbReference>
<dbReference type="EMBL" id="RHFK02000002">
    <property type="protein sequence ID" value="TWW79408.1"/>
    <property type="molecule type" value="Genomic_DNA"/>
</dbReference>
<dbReference type="AlphaFoldDB" id="A0A5C6PKZ9"/>
<name>A0A5C6PKZ9_9TELE</name>